<gene>
    <name evidence="3" type="ORF">HXX76_012139</name>
</gene>
<feature type="compositionally biased region" description="Low complexity" evidence="1">
    <location>
        <begin position="698"/>
        <end position="726"/>
    </location>
</feature>
<comment type="caution">
    <text evidence="3">The sequence shown here is derived from an EMBL/GenBank/DDBJ whole genome shotgun (WGS) entry which is preliminary data.</text>
</comment>
<protein>
    <recommendedName>
        <fullName evidence="2">MATH domain-containing protein</fullName>
    </recommendedName>
</protein>
<dbReference type="PANTHER" id="PTHR47477:SF8">
    <property type="entry name" value="TNF RECEPTOR-ASSOCIATED FACTOR HOMOLOG 1A"/>
    <property type="match status" value="1"/>
</dbReference>
<dbReference type="SMART" id="SM00061">
    <property type="entry name" value="MATH"/>
    <property type="match status" value="1"/>
</dbReference>
<dbReference type="OrthoDB" id="660257at2759"/>
<dbReference type="Pfam" id="PF22486">
    <property type="entry name" value="MATH_2"/>
    <property type="match status" value="1"/>
</dbReference>
<dbReference type="PROSITE" id="PS50144">
    <property type="entry name" value="MATH"/>
    <property type="match status" value="1"/>
</dbReference>
<organism evidence="3 4">
    <name type="scientific">Chlamydomonas incerta</name>
    <dbReference type="NCBI Taxonomy" id="51695"/>
    <lineage>
        <taxon>Eukaryota</taxon>
        <taxon>Viridiplantae</taxon>
        <taxon>Chlorophyta</taxon>
        <taxon>core chlorophytes</taxon>
        <taxon>Chlorophyceae</taxon>
        <taxon>CS clade</taxon>
        <taxon>Chlamydomonadales</taxon>
        <taxon>Chlamydomonadaceae</taxon>
        <taxon>Chlamydomonas</taxon>
    </lineage>
</organism>
<dbReference type="InterPro" id="IPR055327">
    <property type="entry name" value="TRAF1A/B"/>
</dbReference>
<feature type="compositionally biased region" description="Low complexity" evidence="1">
    <location>
        <begin position="822"/>
        <end position="853"/>
    </location>
</feature>
<dbReference type="Gene3D" id="2.60.210.10">
    <property type="entry name" value="Apoptosis, Tumor Necrosis Factor Receptor Associated Protein 2, Chain A"/>
    <property type="match status" value="1"/>
</dbReference>
<evidence type="ECO:0000256" key="1">
    <source>
        <dbReference type="SAM" id="MobiDB-lite"/>
    </source>
</evidence>
<dbReference type="CDD" id="cd00121">
    <property type="entry name" value="MATH"/>
    <property type="match status" value="1"/>
</dbReference>
<feature type="region of interest" description="Disordered" evidence="1">
    <location>
        <begin position="408"/>
        <end position="640"/>
    </location>
</feature>
<evidence type="ECO:0000259" key="2">
    <source>
        <dbReference type="PROSITE" id="PS50144"/>
    </source>
</evidence>
<dbReference type="InterPro" id="IPR008974">
    <property type="entry name" value="TRAF-like"/>
</dbReference>
<evidence type="ECO:0000313" key="3">
    <source>
        <dbReference type="EMBL" id="KAG2427815.1"/>
    </source>
</evidence>
<dbReference type="Proteomes" id="UP000650467">
    <property type="component" value="Unassembled WGS sequence"/>
</dbReference>
<feature type="compositionally biased region" description="Basic residues" evidence="1">
    <location>
        <begin position="418"/>
        <end position="427"/>
    </location>
</feature>
<accession>A0A835SVZ8</accession>
<feature type="compositionally biased region" description="Acidic residues" evidence="1">
    <location>
        <begin position="606"/>
        <end position="615"/>
    </location>
</feature>
<dbReference type="EMBL" id="JAEHOC010000038">
    <property type="protein sequence ID" value="KAG2427815.1"/>
    <property type="molecule type" value="Genomic_DNA"/>
</dbReference>
<feature type="compositionally biased region" description="Low complexity" evidence="1">
    <location>
        <begin position="768"/>
        <end position="811"/>
    </location>
</feature>
<feature type="compositionally biased region" description="Low complexity" evidence="1">
    <location>
        <begin position="616"/>
        <end position="630"/>
    </location>
</feature>
<dbReference type="InterPro" id="IPR002083">
    <property type="entry name" value="MATH/TRAF_dom"/>
</dbReference>
<proteinExistence type="predicted"/>
<feature type="compositionally biased region" description="Basic and acidic residues" evidence="1">
    <location>
        <begin position="408"/>
        <end position="417"/>
    </location>
</feature>
<feature type="region of interest" description="Disordered" evidence="1">
    <location>
        <begin position="695"/>
        <end position="853"/>
    </location>
</feature>
<sequence length="1080" mass="114023">MLEWRSRSALDVAETSSTFLDDEDDGPKPHELYGKFTWKIENFSEISKRELRSNVFDVGSYKWYILVYPQGCDVCNHLSLFLCVADYDKLLPGWSHFAQFTIAVVNKDPKKSKYSDTLHRFCKKEHDWGWKKFMELSKVLDGFTVADTLVIKAQVQVILDKPSKPFRCLDPQYRRELVRVYLTNVEGICRRFCDDKKARLSWVREEGSAFRHFWASLTPEQQRKYLTDKGEVILKLVSLQAVVKQFFNEKEVTSTLVMDALYSGCKQIEEHSRTWLEGKCSDNAPVVLIKAERNSFTLCGDLMEIADRVLKDYIPAAKDDNNKQAMQPNDGLTLRSGQDGDDYRRDSIERDEKRLAELGRKTIEMFVIAHIFCEKLEIAYREAEALKRQDQLIAEEFEMARLEESKAQAKAMADKEKKAKKKEKLKQKKEAEKLKREAEEAERKAREEELRRQEAERKAKDAEKKRLEDAQAQPQAQPQQAQQQPHQQQARKAGKAKDDKKALQQQQQQQQLQQQQLQQQQQVKAKPAAQPQQQQQQASSRSAAAATSSGPPSLSSIAAAAVGDSSASAASASSLPERPGAHEGPSSDSGSEEVGTVNQATGAEESSGDGEEEVEVLAASRGMAAAAASDSDGDSEGRAALEEEVTILRAQVSQLQRVLAERDAEVYTLRGQLADSHLAQAHLAQQLTEALAKEAPVASSNARVRGANASSSGSATADGSSGSAGREAVGSDGSSSAASAAARPDTDRGQGKSDAAANGPKEGLSTSAMPAAAGAAARRMQGNAAAPSAAQSHDAAVHHSAASRSAAPGAAAPGGRGGPTGASGSTAAADLGSAGPMMQRSTSATLPSAAPSSATGMAQYAPVQLAAATANGRARDAAGASGTSAGASSAAGAGAKSFLPAGVSASASASGAASSAATSNGISGVLHSSSGATAAPAQDGLPSYRNAAAGVLASGQPSGSAGAPAMVSVSTTPIIPASASAAVAAAAAAQNKRAEEGASATAAAAARLGVSAPSTDGFSATNARIIMQQAQQRTSSMAFSTPTPVPSSAAKQRMTASTQLDSPGLEDFAHINMIDDLLTE</sequence>
<name>A0A835SVZ8_CHLIN</name>
<keyword evidence="4" id="KW-1185">Reference proteome</keyword>
<feature type="compositionally biased region" description="Low complexity" evidence="1">
    <location>
        <begin position="470"/>
        <end position="491"/>
    </location>
</feature>
<dbReference type="SUPFAM" id="SSF49599">
    <property type="entry name" value="TRAF domain-like"/>
    <property type="match status" value="1"/>
</dbReference>
<evidence type="ECO:0000313" key="4">
    <source>
        <dbReference type="Proteomes" id="UP000650467"/>
    </source>
</evidence>
<dbReference type="AlphaFoldDB" id="A0A835SVZ8"/>
<feature type="compositionally biased region" description="Gly residues" evidence="1">
    <location>
        <begin position="812"/>
        <end position="821"/>
    </location>
</feature>
<feature type="domain" description="MATH" evidence="2">
    <location>
        <begin position="33"/>
        <end position="155"/>
    </location>
</feature>
<feature type="region of interest" description="Disordered" evidence="1">
    <location>
        <begin position="320"/>
        <end position="346"/>
    </location>
</feature>
<feature type="compositionally biased region" description="Basic and acidic residues" evidence="1">
    <location>
        <begin position="428"/>
        <end position="469"/>
    </location>
</feature>
<reference evidence="3" key="1">
    <citation type="journal article" date="2020" name="bioRxiv">
        <title>Comparative genomics of Chlamydomonas.</title>
        <authorList>
            <person name="Craig R.J."/>
            <person name="Hasan A.R."/>
            <person name="Ness R.W."/>
            <person name="Keightley P.D."/>
        </authorList>
    </citation>
    <scope>NUCLEOTIDE SEQUENCE</scope>
    <source>
        <strain evidence="3">SAG 7.73</strain>
    </source>
</reference>
<dbReference type="PANTHER" id="PTHR47477">
    <property type="entry name" value="TNF RECEPTOR-ASSOCIATED FACTOR HOMOLOG 1A"/>
    <property type="match status" value="1"/>
</dbReference>
<feature type="compositionally biased region" description="Low complexity" evidence="1">
    <location>
        <begin position="503"/>
        <end position="574"/>
    </location>
</feature>